<keyword evidence="3 6" id="KW-1133">Transmembrane helix</keyword>
<keyword evidence="8" id="KW-1185">Reference proteome</keyword>
<dbReference type="EMBL" id="JAAAIL010001171">
    <property type="protein sequence ID" value="KAG0271326.1"/>
    <property type="molecule type" value="Genomic_DNA"/>
</dbReference>
<dbReference type="SUPFAM" id="SSF50965">
    <property type="entry name" value="Galactose oxidase, central domain"/>
    <property type="match status" value="1"/>
</dbReference>
<evidence type="ECO:0000256" key="4">
    <source>
        <dbReference type="ARBA" id="ARBA00023136"/>
    </source>
</evidence>
<keyword evidence="2 6" id="KW-0812">Transmembrane</keyword>
<comment type="subcellular location">
    <subcellularLocation>
        <location evidence="1">Membrane</location>
        <topology evidence="1">Single-pass membrane protein</topology>
    </subcellularLocation>
</comment>
<comment type="caution">
    <text evidence="7">The sequence shown here is derived from an EMBL/GenBank/DDBJ whole genome shotgun (WGS) entry which is preliminary data.</text>
</comment>
<proteinExistence type="predicted"/>
<keyword evidence="4 6" id="KW-0472">Membrane</keyword>
<dbReference type="PANTHER" id="PTHR15549">
    <property type="entry name" value="PAIRED IMMUNOGLOBULIN-LIKE TYPE 2 RECEPTOR"/>
    <property type="match status" value="1"/>
</dbReference>
<accession>A0AAD4D9F3</accession>
<name>A0AAD4D9F3_9FUNG</name>
<dbReference type="Proteomes" id="UP001194580">
    <property type="component" value="Unassembled WGS sequence"/>
</dbReference>
<evidence type="ECO:0000256" key="3">
    <source>
        <dbReference type="ARBA" id="ARBA00022989"/>
    </source>
</evidence>
<protein>
    <submittedName>
        <fullName evidence="7">Uncharacterized protein</fullName>
    </submittedName>
</protein>
<evidence type="ECO:0000256" key="6">
    <source>
        <dbReference type="SAM" id="Phobius"/>
    </source>
</evidence>
<feature type="compositionally biased region" description="Polar residues" evidence="5">
    <location>
        <begin position="541"/>
        <end position="555"/>
    </location>
</feature>
<dbReference type="InterPro" id="IPR051694">
    <property type="entry name" value="Immunoregulatory_rcpt-like"/>
</dbReference>
<feature type="region of interest" description="Disordered" evidence="5">
    <location>
        <begin position="521"/>
        <end position="555"/>
    </location>
</feature>
<dbReference type="AlphaFoldDB" id="A0AAD4D9F3"/>
<evidence type="ECO:0000313" key="7">
    <source>
        <dbReference type="EMBL" id="KAG0271326.1"/>
    </source>
</evidence>
<evidence type="ECO:0000256" key="1">
    <source>
        <dbReference type="ARBA" id="ARBA00004167"/>
    </source>
</evidence>
<dbReference type="GO" id="GO:0016020">
    <property type="term" value="C:membrane"/>
    <property type="evidence" value="ECO:0007669"/>
    <property type="project" value="UniProtKB-SubCell"/>
</dbReference>
<evidence type="ECO:0000256" key="2">
    <source>
        <dbReference type="ARBA" id="ARBA00022692"/>
    </source>
</evidence>
<dbReference type="InterPro" id="IPR011043">
    <property type="entry name" value="Gal_Oxase/kelch_b-propeller"/>
</dbReference>
<gene>
    <name evidence="7" type="ORF">BGZ95_000874</name>
</gene>
<sequence>MTTPLPVYTNPCLVASRVPTTFYLAGISDQSSGRLLTHSIDLSNINSPIITPLVSVQHARWNSAAPKYCSPFLGDQASNLNSPFHFQQFSNNGPYDTNIFPNSTVELPSAFENMAFVSAKNYVIVGAGGHLSFALAFASRPVSSYWVGVLLDATSSESSSVGSDIGNDPSGSPMLSIGTYTPGATTPTSGHAIVFEPDGKGFIFAATGIDSSLIANSTEVLRLAAPQPVHRNENNISSKAFAVNIGESAYIFDQALDGSLVLYTINPSVSPVLQVVPMTGTIPSFAQFMTAAASNSQIALYSVENGSSRISMFDVASRAWSGSTPVVSGNATFPPQTTNGGPPSSSSSSLGVIIGTAAAGLVVLALVAFVLVRRRRRGYKKADIVEAAPQTIVYHDHEIPNIAENYVVQQPELHQHQVSYTLPQDVYVMPSPQMPQQQYSTTPIDPNMAYTSNFQAPTGNDHAMYQVQPVVGMSADPYLQPYTYAPPTIVPTHPSPTIFQAQVAQMHNETLLGGSALTVHDTAPKAHGSPQATLASMAGSPESSRSTPRNPQMNE</sequence>
<dbReference type="GO" id="GO:0071944">
    <property type="term" value="C:cell periphery"/>
    <property type="evidence" value="ECO:0007669"/>
    <property type="project" value="UniProtKB-ARBA"/>
</dbReference>
<evidence type="ECO:0000256" key="5">
    <source>
        <dbReference type="SAM" id="MobiDB-lite"/>
    </source>
</evidence>
<feature type="transmembrane region" description="Helical" evidence="6">
    <location>
        <begin position="350"/>
        <end position="372"/>
    </location>
</feature>
<organism evidence="7 8">
    <name type="scientific">Linnemannia exigua</name>
    <dbReference type="NCBI Taxonomy" id="604196"/>
    <lineage>
        <taxon>Eukaryota</taxon>
        <taxon>Fungi</taxon>
        <taxon>Fungi incertae sedis</taxon>
        <taxon>Mucoromycota</taxon>
        <taxon>Mortierellomycotina</taxon>
        <taxon>Mortierellomycetes</taxon>
        <taxon>Mortierellales</taxon>
        <taxon>Mortierellaceae</taxon>
        <taxon>Linnemannia</taxon>
    </lineage>
</organism>
<reference evidence="7" key="1">
    <citation type="journal article" date="2020" name="Fungal Divers.">
        <title>Resolving the Mortierellaceae phylogeny through synthesis of multi-gene phylogenetics and phylogenomics.</title>
        <authorList>
            <person name="Vandepol N."/>
            <person name="Liber J."/>
            <person name="Desiro A."/>
            <person name="Na H."/>
            <person name="Kennedy M."/>
            <person name="Barry K."/>
            <person name="Grigoriev I.V."/>
            <person name="Miller A.N."/>
            <person name="O'Donnell K."/>
            <person name="Stajich J.E."/>
            <person name="Bonito G."/>
        </authorList>
    </citation>
    <scope>NUCLEOTIDE SEQUENCE</scope>
    <source>
        <strain evidence="7">NRRL 28262</strain>
    </source>
</reference>
<evidence type="ECO:0000313" key="8">
    <source>
        <dbReference type="Proteomes" id="UP001194580"/>
    </source>
</evidence>